<name>A0A0G3ECL3_9BACT</name>
<dbReference type="PANTHER" id="PTHR42693">
    <property type="entry name" value="ARYLSULFATASE FAMILY MEMBER"/>
    <property type="match status" value="1"/>
</dbReference>
<dbReference type="Pfam" id="PF00884">
    <property type="entry name" value="Sulfatase"/>
    <property type="match status" value="1"/>
</dbReference>
<proteinExistence type="inferred from homology"/>
<dbReference type="Gene3D" id="3.40.720.10">
    <property type="entry name" value="Alkaline Phosphatase, subunit A"/>
    <property type="match status" value="1"/>
</dbReference>
<dbReference type="KEGG" id="vbl:L21SP4_00773"/>
<dbReference type="InterPro" id="IPR017850">
    <property type="entry name" value="Alkaline_phosphatase_core_sf"/>
</dbReference>
<dbReference type="GO" id="GO:0004065">
    <property type="term" value="F:arylsulfatase activity"/>
    <property type="evidence" value="ECO:0007669"/>
    <property type="project" value="UniProtKB-EC"/>
</dbReference>
<dbReference type="PROSITE" id="PS51318">
    <property type="entry name" value="TAT"/>
    <property type="match status" value="1"/>
</dbReference>
<gene>
    <name evidence="6" type="primary">atsA_11</name>
    <name evidence="6" type="ORF">L21SP4_00773</name>
</gene>
<evidence type="ECO:0000313" key="7">
    <source>
        <dbReference type="Proteomes" id="UP000035268"/>
    </source>
</evidence>
<sequence>MEGSRRVFIQGLAAGVPAWMASPGCAAAAGRKRPNIVFIMSDDSGYSDPGFCGGEIETPNLDRLARGGMKWTQFYNAARCSPTRAAVMTGRWPQEVGMGDLAGFKFDAGVSCYRGIVDQSVPMIPEILGPAGYHTMMAGKWHLGGQKIKAQGAGWQAYYPGRELTPEIREFYFNGMPKQRGFDRFFGLLGGEWHYFVNPPPNKQYYEGNELAVIDEPHWYSTRGCTDKAIEYLREARRQDDRPFFLYLPYQAPHHPLEAPKAVVEKYRALYFNTDPHQLEERRVERMKRMGILPEDADYTPRLAGPRNGFPSEEKRTEWLEQVCVHAAMQEVMDGEIGRVVETLREMGELEHTLICYCSDNGAAGKMGHLGNTPFQGSKALLWEGGSRSPLIAHWPGVIPAGTTNHTAASVLDLMPTFLDAAGVSYPASFRGNRLDTPPGRSLMPAFRGGSVDAPEYLHWDLYGQKAVVYRGRWKLLINPGWWVHIKDNEEPVLELYDLDRDPAETRNLASSRPELVEQLRRAQRAWEDRYEVTPYGEAIEKGLGRKAEWK</sequence>
<keyword evidence="2" id="KW-0479">Metal-binding</keyword>
<evidence type="ECO:0000256" key="2">
    <source>
        <dbReference type="ARBA" id="ARBA00022723"/>
    </source>
</evidence>
<accession>A0A0G3ECL3</accession>
<keyword evidence="4" id="KW-0106">Calcium</keyword>
<evidence type="ECO:0000259" key="5">
    <source>
        <dbReference type="Pfam" id="PF00884"/>
    </source>
</evidence>
<dbReference type="InterPro" id="IPR050738">
    <property type="entry name" value="Sulfatase"/>
</dbReference>
<dbReference type="SUPFAM" id="SSF53649">
    <property type="entry name" value="Alkaline phosphatase-like"/>
    <property type="match status" value="1"/>
</dbReference>
<keyword evidence="3 6" id="KW-0378">Hydrolase</keyword>
<dbReference type="InterPro" id="IPR000917">
    <property type="entry name" value="Sulfatase_N"/>
</dbReference>
<dbReference type="EMBL" id="CP010904">
    <property type="protein sequence ID" value="AKJ64038.1"/>
    <property type="molecule type" value="Genomic_DNA"/>
</dbReference>
<dbReference type="STRING" id="1307763.L21SP4_00773"/>
<keyword evidence="7" id="KW-1185">Reference proteome</keyword>
<dbReference type="RefSeq" id="WP_082116503.1">
    <property type="nucleotide sequence ID" value="NZ_CP010904.1"/>
</dbReference>
<comment type="similarity">
    <text evidence="1">Belongs to the sulfatase family.</text>
</comment>
<dbReference type="Gene3D" id="3.30.1120.10">
    <property type="match status" value="1"/>
</dbReference>
<dbReference type="PROSITE" id="PS00149">
    <property type="entry name" value="SULFATASE_2"/>
    <property type="match status" value="1"/>
</dbReference>
<dbReference type="Proteomes" id="UP000035268">
    <property type="component" value="Chromosome"/>
</dbReference>
<dbReference type="PANTHER" id="PTHR42693:SF53">
    <property type="entry name" value="ENDO-4-O-SULFATASE"/>
    <property type="match status" value="1"/>
</dbReference>
<evidence type="ECO:0000256" key="3">
    <source>
        <dbReference type="ARBA" id="ARBA00022801"/>
    </source>
</evidence>
<evidence type="ECO:0000313" key="6">
    <source>
        <dbReference type="EMBL" id="AKJ64038.1"/>
    </source>
</evidence>
<reference evidence="6 7" key="2">
    <citation type="journal article" date="2016" name="ISME J.">
        <title>Characterization of the first cultured representative of Verrucomicrobia subdivision 5 indicates the proposal of a novel phylum.</title>
        <authorList>
            <person name="Spring S."/>
            <person name="Bunk B."/>
            <person name="Sproer C."/>
            <person name="Schumann P."/>
            <person name="Rohde M."/>
            <person name="Tindall B.J."/>
            <person name="Klenk H.P."/>
        </authorList>
    </citation>
    <scope>NUCLEOTIDE SEQUENCE [LARGE SCALE GENOMIC DNA]</scope>
    <source>
        <strain evidence="6 7">L21-Fru-AB</strain>
    </source>
</reference>
<protein>
    <submittedName>
        <fullName evidence="6">Arylsulfatase</fullName>
        <ecNumber evidence="6">3.1.6.1</ecNumber>
    </submittedName>
</protein>
<reference evidence="7" key="1">
    <citation type="submission" date="2015-02" db="EMBL/GenBank/DDBJ databases">
        <title>Description and complete genome sequence of the first cultured representative of the subdivision 5 of the Verrucomicrobia phylum.</title>
        <authorList>
            <person name="Spring S."/>
            <person name="Bunk B."/>
            <person name="Sproer C."/>
            <person name="Klenk H.-P."/>
        </authorList>
    </citation>
    <scope>NUCLEOTIDE SEQUENCE [LARGE SCALE GENOMIC DNA]</scope>
    <source>
        <strain evidence="7">L21-Fru-AB</strain>
    </source>
</reference>
<dbReference type="InterPro" id="IPR024607">
    <property type="entry name" value="Sulfatase_CS"/>
</dbReference>
<feature type="domain" description="Sulfatase N-terminal" evidence="5">
    <location>
        <begin position="34"/>
        <end position="424"/>
    </location>
</feature>
<dbReference type="OrthoDB" id="9803751at2"/>
<dbReference type="InterPro" id="IPR006311">
    <property type="entry name" value="TAT_signal"/>
</dbReference>
<evidence type="ECO:0000256" key="4">
    <source>
        <dbReference type="ARBA" id="ARBA00022837"/>
    </source>
</evidence>
<dbReference type="GO" id="GO:0046872">
    <property type="term" value="F:metal ion binding"/>
    <property type="evidence" value="ECO:0007669"/>
    <property type="project" value="UniProtKB-KW"/>
</dbReference>
<evidence type="ECO:0000256" key="1">
    <source>
        <dbReference type="ARBA" id="ARBA00008779"/>
    </source>
</evidence>
<organism evidence="6 7">
    <name type="scientific">Kiritimatiella glycovorans</name>
    <dbReference type="NCBI Taxonomy" id="1307763"/>
    <lineage>
        <taxon>Bacteria</taxon>
        <taxon>Pseudomonadati</taxon>
        <taxon>Kiritimatiellota</taxon>
        <taxon>Kiritimatiellia</taxon>
        <taxon>Kiritimatiellales</taxon>
        <taxon>Kiritimatiellaceae</taxon>
        <taxon>Kiritimatiella</taxon>
    </lineage>
</organism>
<dbReference type="AlphaFoldDB" id="A0A0G3ECL3"/>
<dbReference type="EC" id="3.1.6.1" evidence="6"/>
<dbReference type="PATRIC" id="fig|1609981.3.peg.806"/>